<evidence type="ECO:0000313" key="1">
    <source>
        <dbReference type="EMBL" id="EIG53584.1"/>
    </source>
</evidence>
<dbReference type="EMBL" id="JH600068">
    <property type="protein sequence ID" value="EIG53584.1"/>
    <property type="molecule type" value="Genomic_DNA"/>
</dbReference>
<dbReference type="HOGENOM" id="CLU_1275985_0_0_7"/>
<accession>I2Q1C8</accession>
<evidence type="ECO:0008006" key="2">
    <source>
        <dbReference type="Google" id="ProtNLM"/>
    </source>
</evidence>
<sequence>MSLSDRIEYRTYKITLVEPLLGSLPSQKQVYQDLVAARAPEPDVEGTEEIAMLPEGMDERTTVFLRNAEGWCSILDYQFFGFLKESGNTLKDIVRYETAGKRAKSTKEGIAALRNKLTRYVFCGPRIIPLQKEPNGIFRRPLRRITKAGPMSCIATSELINAGISFDVWIGLLPHGEVQWSVIEQLLEYGQIKGLGQFRGGGFGRFAFDLVSHSAT</sequence>
<proteinExistence type="predicted"/>
<dbReference type="STRING" id="596152.DesU5LDRAFT_1910"/>
<organism evidence="1">
    <name type="scientific">Desulfovibrio sp. U5L</name>
    <dbReference type="NCBI Taxonomy" id="596152"/>
    <lineage>
        <taxon>Bacteria</taxon>
        <taxon>Pseudomonadati</taxon>
        <taxon>Thermodesulfobacteriota</taxon>
        <taxon>Desulfovibrionia</taxon>
        <taxon>Desulfovibrionales</taxon>
        <taxon>Desulfovibrionaceae</taxon>
        <taxon>Desulfovibrio</taxon>
    </lineage>
</organism>
<dbReference type="eggNOG" id="ENOG50348HX">
    <property type="taxonomic scope" value="Bacteria"/>
</dbReference>
<name>I2Q1C8_9BACT</name>
<dbReference type="AlphaFoldDB" id="I2Q1C8"/>
<gene>
    <name evidence="1" type="ORF">DesU5LDRAFT_1910</name>
</gene>
<protein>
    <recommendedName>
        <fullName evidence="2">RAMP superfamily protein probably involved in DNA repair</fullName>
    </recommendedName>
</protein>
<reference evidence="1" key="1">
    <citation type="submission" date="2011-11" db="EMBL/GenBank/DDBJ databases">
        <title>Improved High-Quality Draft sequence of Desulfovibrio sp. U5L.</title>
        <authorList>
            <consortium name="US DOE Joint Genome Institute"/>
            <person name="Lucas S."/>
            <person name="Han J."/>
            <person name="Lapidus A."/>
            <person name="Cheng J.-F."/>
            <person name="Goodwin L."/>
            <person name="Pitluck S."/>
            <person name="Peters L."/>
            <person name="Ovchinnikova G."/>
            <person name="Held B."/>
            <person name="Detter J.C."/>
            <person name="Han C."/>
            <person name="Tapia R."/>
            <person name="Land M."/>
            <person name="Hauser L."/>
            <person name="Kyrpides N."/>
            <person name="Ivanova N."/>
            <person name="Pagani I."/>
            <person name="Gabster J."/>
            <person name="Walker C."/>
            <person name="Stolyar S."/>
            <person name="Stahl D."/>
            <person name="Arkin A."/>
            <person name="Dehal P."/>
            <person name="Hazen T."/>
            <person name="Woyke T."/>
        </authorList>
    </citation>
    <scope>NUCLEOTIDE SEQUENCE [LARGE SCALE GENOMIC DNA]</scope>
    <source>
        <strain evidence="1">U5L</strain>
    </source>
</reference>